<dbReference type="InterPro" id="IPR000515">
    <property type="entry name" value="MetI-like"/>
</dbReference>
<dbReference type="STRING" id="1434118.MSSAC_0054"/>
<evidence type="ECO:0000256" key="1">
    <source>
        <dbReference type="ARBA" id="ARBA00004651"/>
    </source>
</evidence>
<keyword evidence="3" id="KW-1003">Cell membrane</keyword>
<dbReference type="CDD" id="cd06261">
    <property type="entry name" value="TM_PBP2"/>
    <property type="match status" value="1"/>
</dbReference>
<dbReference type="Proteomes" id="UP000033123">
    <property type="component" value="Chromosome"/>
</dbReference>
<dbReference type="GO" id="GO:0005886">
    <property type="term" value="C:plasma membrane"/>
    <property type="evidence" value="ECO:0007669"/>
    <property type="project" value="UniProtKB-SubCell"/>
</dbReference>
<dbReference type="InterPro" id="IPR025966">
    <property type="entry name" value="OppC_N"/>
</dbReference>
<evidence type="ECO:0000256" key="3">
    <source>
        <dbReference type="ARBA" id="ARBA00022475"/>
    </source>
</evidence>
<dbReference type="Pfam" id="PF12911">
    <property type="entry name" value="OppC_N"/>
    <property type="match status" value="1"/>
</dbReference>
<evidence type="ECO:0000259" key="8">
    <source>
        <dbReference type="PROSITE" id="PS50928"/>
    </source>
</evidence>
<dbReference type="InterPro" id="IPR035906">
    <property type="entry name" value="MetI-like_sf"/>
</dbReference>
<dbReference type="PANTHER" id="PTHR43386">
    <property type="entry name" value="OLIGOPEPTIDE TRANSPORT SYSTEM PERMEASE PROTEIN APPC"/>
    <property type="match status" value="1"/>
</dbReference>
<dbReference type="AlphaFoldDB" id="A0A0E3PJ48"/>
<protein>
    <submittedName>
        <fullName evidence="9">Oligopeptide transport system permease protein OppC</fullName>
    </submittedName>
</protein>
<keyword evidence="6 7" id="KW-0472">Membrane</keyword>
<comment type="similarity">
    <text evidence="7">Belongs to the binding-protein-dependent transport system permease family.</text>
</comment>
<gene>
    <name evidence="9" type="ORF">MSSAC_0054</name>
</gene>
<feature type="domain" description="ABC transmembrane type-1" evidence="8">
    <location>
        <begin position="76"/>
        <end position="269"/>
    </location>
</feature>
<evidence type="ECO:0000256" key="7">
    <source>
        <dbReference type="RuleBase" id="RU363032"/>
    </source>
</evidence>
<feature type="transmembrane region" description="Helical" evidence="7">
    <location>
        <begin position="247"/>
        <end position="268"/>
    </location>
</feature>
<proteinExistence type="inferred from homology"/>
<evidence type="ECO:0000256" key="5">
    <source>
        <dbReference type="ARBA" id="ARBA00022989"/>
    </source>
</evidence>
<dbReference type="GO" id="GO:0055085">
    <property type="term" value="P:transmembrane transport"/>
    <property type="evidence" value="ECO:0007669"/>
    <property type="project" value="InterPro"/>
</dbReference>
<name>A0A0E3PJ48_9EURY</name>
<dbReference type="PANTHER" id="PTHR43386:SF1">
    <property type="entry name" value="D,D-DIPEPTIDE TRANSPORT SYSTEM PERMEASE PROTEIN DDPC-RELATED"/>
    <property type="match status" value="1"/>
</dbReference>
<reference evidence="9 10" key="1">
    <citation type="submission" date="2014-07" db="EMBL/GenBank/DDBJ databases">
        <title>Methanogenic archaea and the global carbon cycle.</title>
        <authorList>
            <person name="Henriksen J.R."/>
            <person name="Luke J."/>
            <person name="Reinhart S."/>
            <person name="Benedict M.N."/>
            <person name="Youngblut N.D."/>
            <person name="Metcalf M.E."/>
            <person name="Whitaker R.J."/>
            <person name="Metcalf W.W."/>
        </authorList>
    </citation>
    <scope>NUCLEOTIDE SEQUENCE [LARGE SCALE GENOMIC DNA]</scope>
    <source>
        <strain evidence="9 10">C2J</strain>
    </source>
</reference>
<dbReference type="PROSITE" id="PS50928">
    <property type="entry name" value="ABC_TM1"/>
    <property type="match status" value="1"/>
</dbReference>
<evidence type="ECO:0000256" key="2">
    <source>
        <dbReference type="ARBA" id="ARBA00022448"/>
    </source>
</evidence>
<feature type="transmembrane region" description="Helical" evidence="7">
    <location>
        <begin position="139"/>
        <end position="158"/>
    </location>
</feature>
<feature type="transmembrane region" description="Helical" evidence="7">
    <location>
        <begin position="82"/>
        <end position="104"/>
    </location>
</feature>
<keyword evidence="4 7" id="KW-0812">Transmembrane</keyword>
<evidence type="ECO:0000313" key="9">
    <source>
        <dbReference type="EMBL" id="AKB34644.1"/>
    </source>
</evidence>
<evidence type="ECO:0000256" key="6">
    <source>
        <dbReference type="ARBA" id="ARBA00023136"/>
    </source>
</evidence>
<evidence type="ECO:0000313" key="10">
    <source>
        <dbReference type="Proteomes" id="UP000033123"/>
    </source>
</evidence>
<comment type="subcellular location">
    <subcellularLocation>
        <location evidence="1 7">Cell membrane</location>
        <topology evidence="1 7">Multi-pass membrane protein</topology>
    </subcellularLocation>
</comment>
<keyword evidence="2 7" id="KW-0813">Transport</keyword>
<dbReference type="HOGENOM" id="CLU_028518_8_0_2"/>
<keyword evidence="5 7" id="KW-1133">Transmembrane helix</keyword>
<sequence length="276" mass="30225">MNMHEKTVSQRLKTPKGIAGLAILVFFILMAVSAPFLAPYGSSDISSQPLLSPDNDHPLGTDDVGRDIFTELLYGSRTSLTVAFVVSFGVLVIGTLGGVFSGYVGGTFDRVLMRGVDIFLMIPDLPLILILAAYLRPSIWNIIFILIIMGWPVGARVTRAQTRTLKVSGHVDFARVSGAGPWYVVRKHIVPDLYPIMVTSIVMQSIRAILSESGLAFLGLGDPSYPSWGTMIKYAIAYPMIFFTDAWMWWLLPAGMCITLLVLGFVLLGQSLEGDY</sequence>
<evidence type="ECO:0000256" key="4">
    <source>
        <dbReference type="ARBA" id="ARBA00022692"/>
    </source>
</evidence>
<dbReference type="SUPFAM" id="SSF161098">
    <property type="entry name" value="MetI-like"/>
    <property type="match status" value="1"/>
</dbReference>
<dbReference type="EMBL" id="CP009508">
    <property type="protein sequence ID" value="AKB34644.1"/>
    <property type="molecule type" value="Genomic_DNA"/>
</dbReference>
<dbReference type="KEGG" id="msj:MSSAC_0054"/>
<accession>A0A0E3PJ48</accession>
<feature type="transmembrane region" description="Helical" evidence="7">
    <location>
        <begin position="116"/>
        <end position="133"/>
    </location>
</feature>
<dbReference type="InterPro" id="IPR050366">
    <property type="entry name" value="BP-dependent_transpt_permease"/>
</dbReference>
<dbReference type="PATRIC" id="fig|1434118.4.peg.71"/>
<dbReference type="Pfam" id="PF00528">
    <property type="entry name" value="BPD_transp_1"/>
    <property type="match status" value="1"/>
</dbReference>
<feature type="transmembrane region" description="Helical" evidence="7">
    <location>
        <begin position="21"/>
        <end position="41"/>
    </location>
</feature>
<organism evidence="9 10">
    <name type="scientific">Methanosarcina siciliae C2J</name>
    <dbReference type="NCBI Taxonomy" id="1434118"/>
    <lineage>
        <taxon>Archaea</taxon>
        <taxon>Methanobacteriati</taxon>
        <taxon>Methanobacteriota</taxon>
        <taxon>Stenosarchaea group</taxon>
        <taxon>Methanomicrobia</taxon>
        <taxon>Methanosarcinales</taxon>
        <taxon>Methanosarcinaceae</taxon>
        <taxon>Methanosarcina</taxon>
    </lineage>
</organism>
<dbReference type="Gene3D" id="1.10.3720.10">
    <property type="entry name" value="MetI-like"/>
    <property type="match status" value="1"/>
</dbReference>